<sequence>MNSYHPLLRDEQEWYLANASVTPTIEKLFFLRGPYRSDTGNQAYELHHQTYVYGYGPLYAQLARSKELESRNIPRARQVLHAVNILDWGHGHLNHLPPQDKKILSTAFNLWIRNLVIRQRVEDFKLGIESYQTQQNLTKPRWDATGFEFKYDFTVIDTPRAITFRDKYEEILLKMNLPDHRSVLTDPEDQVMVEMEIPRSSGVNSQPHAHT</sequence>
<name>A0ABQ5IUE3_9ASTR</name>
<reference evidence="1" key="2">
    <citation type="submission" date="2022-01" db="EMBL/GenBank/DDBJ databases">
        <authorList>
            <person name="Yamashiro T."/>
            <person name="Shiraishi A."/>
            <person name="Satake H."/>
            <person name="Nakayama K."/>
        </authorList>
    </citation>
    <scope>NUCLEOTIDE SEQUENCE</scope>
</reference>
<evidence type="ECO:0000313" key="2">
    <source>
        <dbReference type="Proteomes" id="UP001151760"/>
    </source>
</evidence>
<accession>A0ABQ5IUE3</accession>
<comment type="caution">
    <text evidence="1">The sequence shown here is derived from an EMBL/GenBank/DDBJ whole genome shotgun (WGS) entry which is preliminary data.</text>
</comment>
<keyword evidence="2" id="KW-1185">Reference proteome</keyword>
<dbReference type="EMBL" id="BQNB010021194">
    <property type="protein sequence ID" value="GJU03867.1"/>
    <property type="molecule type" value="Genomic_DNA"/>
</dbReference>
<dbReference type="Proteomes" id="UP001151760">
    <property type="component" value="Unassembled WGS sequence"/>
</dbReference>
<organism evidence="1 2">
    <name type="scientific">Tanacetum coccineum</name>
    <dbReference type="NCBI Taxonomy" id="301880"/>
    <lineage>
        <taxon>Eukaryota</taxon>
        <taxon>Viridiplantae</taxon>
        <taxon>Streptophyta</taxon>
        <taxon>Embryophyta</taxon>
        <taxon>Tracheophyta</taxon>
        <taxon>Spermatophyta</taxon>
        <taxon>Magnoliopsida</taxon>
        <taxon>eudicotyledons</taxon>
        <taxon>Gunneridae</taxon>
        <taxon>Pentapetalae</taxon>
        <taxon>asterids</taxon>
        <taxon>campanulids</taxon>
        <taxon>Asterales</taxon>
        <taxon>Asteraceae</taxon>
        <taxon>Asteroideae</taxon>
        <taxon>Anthemideae</taxon>
        <taxon>Anthemidinae</taxon>
        <taxon>Tanacetum</taxon>
    </lineage>
</organism>
<reference evidence="1" key="1">
    <citation type="journal article" date="2022" name="Int. J. Mol. Sci.">
        <title>Draft Genome of Tanacetum Coccineum: Genomic Comparison of Closely Related Tanacetum-Family Plants.</title>
        <authorList>
            <person name="Yamashiro T."/>
            <person name="Shiraishi A."/>
            <person name="Nakayama K."/>
            <person name="Satake H."/>
        </authorList>
    </citation>
    <scope>NUCLEOTIDE SEQUENCE</scope>
</reference>
<protein>
    <submittedName>
        <fullName evidence="1">Uncharacterized protein</fullName>
    </submittedName>
</protein>
<proteinExistence type="predicted"/>
<evidence type="ECO:0000313" key="1">
    <source>
        <dbReference type="EMBL" id="GJU03867.1"/>
    </source>
</evidence>
<gene>
    <name evidence="1" type="ORF">Tco_1114205</name>
</gene>